<dbReference type="InterPro" id="IPR000996">
    <property type="entry name" value="Clathrin_L-chain"/>
</dbReference>
<sequence>MDVFDVTPTHAAYAEFQAEYERKIQETALEHAKVAEENRAKAFEVMEQFKAERERLREAKILANRTQEQAAVEKLEADMVSPNPWERVVTLVELESIKAKHAKRAAAEARARGDKPEEKKHIDSEEVDVTRMKQIFLQLKQEPLDATRAFNAAA</sequence>
<dbReference type="OrthoDB" id="5512at2759"/>
<dbReference type="AlphaFoldDB" id="T0Q1M1"/>
<dbReference type="InParanoid" id="T0Q1M1"/>
<dbReference type="GO" id="GO:0005198">
    <property type="term" value="F:structural molecule activity"/>
    <property type="evidence" value="ECO:0007669"/>
    <property type="project" value="InterPro"/>
</dbReference>
<evidence type="ECO:0000256" key="2">
    <source>
        <dbReference type="ARBA" id="ARBA00005263"/>
    </source>
</evidence>
<reference evidence="9 10" key="1">
    <citation type="submission" date="2012-04" db="EMBL/GenBank/DDBJ databases">
        <title>The Genome Sequence of Saprolegnia declina VS20.</title>
        <authorList>
            <consortium name="The Broad Institute Genome Sequencing Platform"/>
            <person name="Russ C."/>
            <person name="Nusbaum C."/>
            <person name="Tyler B."/>
            <person name="van West P."/>
            <person name="Dieguez-Uribeondo J."/>
            <person name="de Bruijn I."/>
            <person name="Tripathy S."/>
            <person name="Jiang R."/>
            <person name="Young S.K."/>
            <person name="Zeng Q."/>
            <person name="Gargeya S."/>
            <person name="Fitzgerald M."/>
            <person name="Haas B."/>
            <person name="Abouelleil A."/>
            <person name="Alvarado L."/>
            <person name="Arachchi H.M."/>
            <person name="Berlin A."/>
            <person name="Chapman S.B."/>
            <person name="Goldberg J."/>
            <person name="Griggs A."/>
            <person name="Gujja S."/>
            <person name="Hansen M."/>
            <person name="Howarth C."/>
            <person name="Imamovic A."/>
            <person name="Larimer J."/>
            <person name="McCowen C."/>
            <person name="Montmayeur A."/>
            <person name="Murphy C."/>
            <person name="Neiman D."/>
            <person name="Pearson M."/>
            <person name="Priest M."/>
            <person name="Roberts A."/>
            <person name="Saif S."/>
            <person name="Shea T."/>
            <person name="Sisk P."/>
            <person name="Sykes S."/>
            <person name="Wortman J."/>
            <person name="Nusbaum C."/>
            <person name="Birren B."/>
        </authorList>
    </citation>
    <scope>NUCLEOTIDE SEQUENCE [LARGE SCALE GENOMIC DNA]</scope>
    <source>
        <strain evidence="9 10">VS20</strain>
    </source>
</reference>
<evidence type="ECO:0000256" key="3">
    <source>
        <dbReference type="ARBA" id="ARBA00023136"/>
    </source>
</evidence>
<dbReference type="Pfam" id="PF01086">
    <property type="entry name" value="Clathrin_lg_ch"/>
    <property type="match status" value="1"/>
</dbReference>
<dbReference type="OMA" id="SPNPWER"/>
<dbReference type="GeneID" id="19954486"/>
<keyword evidence="10" id="KW-1185">Reference proteome</keyword>
<dbReference type="VEuPathDB" id="FungiDB:SDRG_13759"/>
<dbReference type="GO" id="GO:0030132">
    <property type="term" value="C:clathrin coat of coated pit"/>
    <property type="evidence" value="ECO:0007669"/>
    <property type="project" value="InterPro"/>
</dbReference>
<feature type="coiled-coil region" evidence="7">
    <location>
        <begin position="32"/>
        <end position="69"/>
    </location>
</feature>
<dbReference type="Proteomes" id="UP000030762">
    <property type="component" value="Unassembled WGS sequence"/>
</dbReference>
<evidence type="ECO:0000313" key="10">
    <source>
        <dbReference type="Proteomes" id="UP000030762"/>
    </source>
</evidence>
<accession>T0Q1M1</accession>
<comment type="subcellular location">
    <subcellularLocation>
        <location evidence="1 6">Cytoplasmic vesicle membrane</location>
        <topology evidence="1 6">Peripheral membrane protein</topology>
        <orientation evidence="1 6">Cytoplasmic side</orientation>
    </subcellularLocation>
    <subcellularLocation>
        <location evidence="6">Membrane</location>
        <location evidence="6">Coated pit</location>
        <topology evidence="6">Peripheral membrane protein</topology>
        <orientation evidence="6">Cytoplasmic side</orientation>
    </subcellularLocation>
    <text evidence="6">Cytoplasmic face of coated pits and vesicles.</text>
</comment>
<keyword evidence="5 6" id="KW-0968">Cytoplasmic vesicle</keyword>
<dbReference type="GO" id="GO:0006886">
    <property type="term" value="P:intracellular protein transport"/>
    <property type="evidence" value="ECO:0007669"/>
    <property type="project" value="InterPro"/>
</dbReference>
<dbReference type="RefSeq" id="XP_008618079.1">
    <property type="nucleotide sequence ID" value="XM_008619857.1"/>
</dbReference>
<name>T0Q1M1_SAPDV</name>
<dbReference type="EMBL" id="JH767194">
    <property type="protein sequence ID" value="EQC28431.1"/>
    <property type="molecule type" value="Genomic_DNA"/>
</dbReference>
<organism evidence="9 10">
    <name type="scientific">Saprolegnia diclina (strain VS20)</name>
    <dbReference type="NCBI Taxonomy" id="1156394"/>
    <lineage>
        <taxon>Eukaryota</taxon>
        <taxon>Sar</taxon>
        <taxon>Stramenopiles</taxon>
        <taxon>Oomycota</taxon>
        <taxon>Saprolegniomycetes</taxon>
        <taxon>Saprolegniales</taxon>
        <taxon>Saprolegniaceae</taxon>
        <taxon>Saprolegnia</taxon>
    </lineage>
</organism>
<evidence type="ECO:0000256" key="5">
    <source>
        <dbReference type="ARBA" id="ARBA00023329"/>
    </source>
</evidence>
<dbReference type="GO" id="GO:0016192">
    <property type="term" value="P:vesicle-mediated transport"/>
    <property type="evidence" value="ECO:0007669"/>
    <property type="project" value="InterPro"/>
</dbReference>
<dbReference type="GO" id="GO:0030130">
    <property type="term" value="C:clathrin coat of trans-Golgi network vesicle"/>
    <property type="evidence" value="ECO:0007669"/>
    <property type="project" value="InterPro"/>
</dbReference>
<keyword evidence="3 6" id="KW-0472">Membrane</keyword>
<comment type="function">
    <text evidence="6">Clathrin is the major protein of the polyhedral coat of coated pits and vesicles.</text>
</comment>
<evidence type="ECO:0000256" key="7">
    <source>
        <dbReference type="SAM" id="Coils"/>
    </source>
</evidence>
<evidence type="ECO:0000256" key="4">
    <source>
        <dbReference type="ARBA" id="ARBA00023176"/>
    </source>
</evidence>
<feature type="region of interest" description="Disordered" evidence="8">
    <location>
        <begin position="105"/>
        <end position="125"/>
    </location>
</feature>
<proteinExistence type="inferred from homology"/>
<gene>
    <name evidence="9" type="ORF">SDRG_13759</name>
</gene>
<comment type="similarity">
    <text evidence="2 6">Belongs to the clathrin light chain family.</text>
</comment>
<evidence type="ECO:0000256" key="6">
    <source>
        <dbReference type="RuleBase" id="RU363137"/>
    </source>
</evidence>
<keyword evidence="7" id="KW-0175">Coiled coil</keyword>
<evidence type="ECO:0000256" key="1">
    <source>
        <dbReference type="ARBA" id="ARBA00004180"/>
    </source>
</evidence>
<protein>
    <recommendedName>
        <fullName evidence="6">Clathrin light chain</fullName>
    </recommendedName>
</protein>
<evidence type="ECO:0000313" key="9">
    <source>
        <dbReference type="EMBL" id="EQC28431.1"/>
    </source>
</evidence>
<evidence type="ECO:0000256" key="8">
    <source>
        <dbReference type="SAM" id="MobiDB-lite"/>
    </source>
</evidence>
<keyword evidence="4 6" id="KW-0168">Coated pit</keyword>
<dbReference type="eggNOG" id="ENOG502S0B2">
    <property type="taxonomic scope" value="Eukaryota"/>
</dbReference>